<dbReference type="AlphaFoldDB" id="A0A7D9H4X2"/>
<name>A0A7D9H4X2_9GAMM</name>
<evidence type="ECO:0000313" key="1">
    <source>
        <dbReference type="EMBL" id="VUX55913.1"/>
    </source>
</evidence>
<protein>
    <submittedName>
        <fullName evidence="1">Uncharacterized protein</fullName>
    </submittedName>
</protein>
<organism evidence="1">
    <name type="scientific">uncultured Woeseiaceae bacterium</name>
    <dbReference type="NCBI Taxonomy" id="1983305"/>
    <lineage>
        <taxon>Bacteria</taxon>
        <taxon>Pseudomonadati</taxon>
        <taxon>Pseudomonadota</taxon>
        <taxon>Gammaproteobacteria</taxon>
        <taxon>Woeseiales</taxon>
        <taxon>Woeseiaceae</taxon>
        <taxon>environmental samples</taxon>
    </lineage>
</organism>
<sequence>MPDFDIDPPHMAFMGGSDFSTDVDVEILGGYSMMSSHDSSGVTIISGEALDASTQESIKAVLQSAGRVDKVTFIDGSGAADGKHVRVIRKKIEIPGSEPGSDPK</sequence>
<reference evidence="1" key="1">
    <citation type="submission" date="2019-07" db="EMBL/GenBank/DDBJ databases">
        <authorList>
            <person name="Weber M."/>
            <person name="Kostadinov I."/>
            <person name="Kostadinov D I."/>
        </authorList>
    </citation>
    <scope>NUCLEOTIDE SEQUENCE</scope>
    <source>
        <strain evidence="1">Gfbio:sag-sample-m06:053724c1-46a9-4a36-b237-ea2bf867836b</strain>
    </source>
</reference>
<gene>
    <name evidence="1" type="ORF">JTBM06_V1_160020</name>
</gene>
<accession>A0A7D9H4X2</accession>
<dbReference type="EMBL" id="LR633967">
    <property type="protein sequence ID" value="VUX55913.1"/>
    <property type="molecule type" value="Genomic_DNA"/>
</dbReference>
<proteinExistence type="predicted"/>